<gene>
    <name evidence="2" type="ORF">IM697_39400</name>
</gene>
<sequence>MVALLLIACDYGGVARLMWDMQPAARRNMWPGPAGLRVIAGALAVVAIATRLIQPADG</sequence>
<dbReference type="AlphaFoldDB" id="A0A7M2SKN3"/>
<reference evidence="2 3" key="1">
    <citation type="submission" date="2020-10" db="EMBL/GenBank/DDBJ databases">
        <title>Streptomyces ferrugineus complate genome analysis.</title>
        <authorList>
            <person name="Anwar N."/>
        </authorList>
    </citation>
    <scope>NUCLEOTIDE SEQUENCE [LARGE SCALE GENOMIC DNA]</scope>
    <source>
        <strain evidence="2 3">CCTCC AA2014009</strain>
    </source>
</reference>
<evidence type="ECO:0000313" key="3">
    <source>
        <dbReference type="Proteomes" id="UP000594205"/>
    </source>
</evidence>
<dbReference type="KEGG" id="sfeu:IM697_39400"/>
<keyword evidence="1" id="KW-0472">Membrane</keyword>
<evidence type="ECO:0000313" key="2">
    <source>
        <dbReference type="EMBL" id="QOV36038.1"/>
    </source>
</evidence>
<keyword evidence="3" id="KW-1185">Reference proteome</keyword>
<proteinExistence type="predicted"/>
<accession>A0A7M2SKN3</accession>
<dbReference type="EMBL" id="CP063373">
    <property type="protein sequence ID" value="QOV36038.1"/>
    <property type="molecule type" value="Genomic_DNA"/>
</dbReference>
<dbReference type="Proteomes" id="UP000594205">
    <property type="component" value="Chromosome"/>
</dbReference>
<protein>
    <submittedName>
        <fullName evidence="2">Uncharacterized protein</fullName>
    </submittedName>
</protein>
<evidence type="ECO:0000256" key="1">
    <source>
        <dbReference type="SAM" id="Phobius"/>
    </source>
</evidence>
<keyword evidence="1" id="KW-1133">Transmembrane helix</keyword>
<dbReference type="RefSeq" id="WP_194041590.1">
    <property type="nucleotide sequence ID" value="NZ_CP063373.1"/>
</dbReference>
<feature type="transmembrane region" description="Helical" evidence="1">
    <location>
        <begin position="34"/>
        <end position="53"/>
    </location>
</feature>
<name>A0A7M2SKN3_9ACTN</name>
<organism evidence="2 3">
    <name type="scientific">Streptomyces ferrugineus</name>
    <dbReference type="NCBI Taxonomy" id="1413221"/>
    <lineage>
        <taxon>Bacteria</taxon>
        <taxon>Bacillati</taxon>
        <taxon>Actinomycetota</taxon>
        <taxon>Actinomycetes</taxon>
        <taxon>Kitasatosporales</taxon>
        <taxon>Streptomycetaceae</taxon>
        <taxon>Streptomyces</taxon>
    </lineage>
</organism>
<keyword evidence="1" id="KW-0812">Transmembrane</keyword>